<evidence type="ECO:0000313" key="1">
    <source>
        <dbReference type="EMBL" id="SJX20848.1"/>
    </source>
</evidence>
<organism evidence="1 2">
    <name type="scientific">Acinetobacter johnsonii</name>
    <dbReference type="NCBI Taxonomy" id="40214"/>
    <lineage>
        <taxon>Bacteria</taxon>
        <taxon>Pseudomonadati</taxon>
        <taxon>Pseudomonadota</taxon>
        <taxon>Gammaproteobacteria</taxon>
        <taxon>Moraxellales</taxon>
        <taxon>Moraxellaceae</taxon>
        <taxon>Acinetobacter</taxon>
    </lineage>
</organism>
<proteinExistence type="predicted"/>
<reference evidence="1 2" key="1">
    <citation type="submission" date="2017-02" db="EMBL/GenBank/DDBJ databases">
        <authorList>
            <person name="Peterson S.W."/>
        </authorList>
    </citation>
    <scope>NUCLEOTIDE SEQUENCE [LARGE SCALE GENOMIC DNA]</scope>
    <source>
        <strain evidence="1">C6</strain>
    </source>
</reference>
<dbReference type="Proteomes" id="UP000196240">
    <property type="component" value="Unassembled WGS sequence"/>
</dbReference>
<gene>
    <name evidence="1" type="ORF">ACNJC6_00446</name>
</gene>
<protein>
    <submittedName>
        <fullName evidence="1">Uncharacterized protein</fullName>
    </submittedName>
</protein>
<dbReference type="AlphaFoldDB" id="A0A1R7Q9A3"/>
<name>A0A1R7Q9A3_ACIJO</name>
<sequence length="130" mass="13598">MIQPSLKASLAQLQALATYLDQGGSNASFIFYDDTKPASVSVAANNAAKLVILTLPKPCLKTMHADRIELNQTDAAVVTKDGIATWARLLNGAGEPVADFTVGANITIANPELKAGGTLMMNSLILKPST</sequence>
<dbReference type="EMBL" id="FUUY01000001">
    <property type="protein sequence ID" value="SJX20848.1"/>
    <property type="molecule type" value="Genomic_DNA"/>
</dbReference>
<accession>A0A1R7Q9A3</accession>
<dbReference type="RefSeq" id="WP_087010928.1">
    <property type="nucleotide sequence ID" value="NZ_FUUY01000001.1"/>
</dbReference>
<evidence type="ECO:0000313" key="2">
    <source>
        <dbReference type="Proteomes" id="UP000196240"/>
    </source>
</evidence>